<feature type="region of interest" description="Disordered" evidence="1">
    <location>
        <begin position="111"/>
        <end position="138"/>
    </location>
</feature>
<accession>A0A8S5MN98</accession>
<evidence type="ECO:0000256" key="1">
    <source>
        <dbReference type="SAM" id="MobiDB-lite"/>
    </source>
</evidence>
<sequence>MGAILSALFLCQNSGRRERETVYPYQPYFNQQTQYQRTEVVKVNGEGGAKAYQMPPNSSVLLLDETAPIVWLKTTDGAGFPSLSPYSITPYKPAPPVDVNGLEQRIARLEEMINAKPDTTNAKRRKSEETQPTNDSAG</sequence>
<dbReference type="EMBL" id="BK014941">
    <property type="protein sequence ID" value="DAD83785.1"/>
    <property type="molecule type" value="Genomic_DNA"/>
</dbReference>
<reference evidence="2" key="1">
    <citation type="journal article" date="2021" name="Proc. Natl. Acad. Sci. U.S.A.">
        <title>A Catalog of Tens of Thousands of Viruses from Human Metagenomes Reveals Hidden Associations with Chronic Diseases.</title>
        <authorList>
            <person name="Tisza M.J."/>
            <person name="Buck C.B."/>
        </authorList>
    </citation>
    <scope>NUCLEOTIDE SEQUENCE</scope>
    <source>
        <strain evidence="2">CtI7W9</strain>
    </source>
</reference>
<proteinExistence type="predicted"/>
<evidence type="ECO:0000313" key="2">
    <source>
        <dbReference type="EMBL" id="DAD83785.1"/>
    </source>
</evidence>
<protein>
    <submittedName>
        <fullName evidence="2">Uncharacterized protein</fullName>
    </submittedName>
</protein>
<organism evidence="2">
    <name type="scientific">Myoviridae sp. ctI7W9</name>
    <dbReference type="NCBI Taxonomy" id="2826636"/>
    <lineage>
        <taxon>Viruses</taxon>
        <taxon>Duplodnaviria</taxon>
        <taxon>Heunggongvirae</taxon>
        <taxon>Uroviricota</taxon>
        <taxon>Caudoviricetes</taxon>
    </lineage>
</organism>
<name>A0A8S5MN98_9CAUD</name>